<keyword evidence="1 3" id="KW-0807">Transducer</keyword>
<evidence type="ECO:0000256" key="2">
    <source>
        <dbReference type="ARBA" id="ARBA00029447"/>
    </source>
</evidence>
<comment type="similarity">
    <text evidence="2">Belongs to the methyl-accepting chemotaxis (MCP) protein family.</text>
</comment>
<dbReference type="GO" id="GO:0016020">
    <property type="term" value="C:membrane"/>
    <property type="evidence" value="ECO:0007669"/>
    <property type="project" value="InterPro"/>
</dbReference>
<dbReference type="InterPro" id="IPR004089">
    <property type="entry name" value="MCPsignal_dom"/>
</dbReference>
<dbReference type="eggNOG" id="COG0840">
    <property type="taxonomic scope" value="Bacteria"/>
</dbReference>
<evidence type="ECO:0000256" key="1">
    <source>
        <dbReference type="ARBA" id="ARBA00023224"/>
    </source>
</evidence>
<dbReference type="InterPro" id="IPR004090">
    <property type="entry name" value="Chemotax_Me-accpt_rcpt"/>
</dbReference>
<dbReference type="SUPFAM" id="SSF58104">
    <property type="entry name" value="Methyl-accepting chemotaxis protein (MCP) signaling domain"/>
    <property type="match status" value="1"/>
</dbReference>
<organism evidence="7">
    <name type="scientific">Vecturithrix granuli</name>
    <dbReference type="NCBI Taxonomy" id="1499967"/>
    <lineage>
        <taxon>Bacteria</taxon>
        <taxon>Candidatus Moduliflexota</taxon>
        <taxon>Candidatus Vecturitrichia</taxon>
        <taxon>Candidatus Vecturitrichales</taxon>
        <taxon>Candidatus Vecturitrichaceae</taxon>
        <taxon>Candidatus Vecturithrix</taxon>
    </lineage>
</organism>
<name>A0A081C851_VECG1</name>
<keyword evidence="8" id="KW-1185">Reference proteome</keyword>
<accession>A0A081C851</accession>
<dbReference type="STRING" id="1499967.U27_00654"/>
<dbReference type="PROSITE" id="PS50885">
    <property type="entry name" value="HAMP"/>
    <property type="match status" value="1"/>
</dbReference>
<sequence length="519" mass="58752">MRLKTKIITYVSTVLVSLVFAIAVIVFWVIQPDRLEKLMRATMLKVAGSVVYELGLQLQENDSARFNKLSRRLIRLEDVYGLSVYDSKGLLHFSSQFMTILAPKLSPEMYQRVFQERQDVFIEELIDQQNVLSLLYPIVENEKILGAMKLTFTFESLHKYRQESIAVSLLACIVGLMILVVMVYYLLSNVFSRIHAVITKMNTIIREQDLTQRVHVESQDEIGELGAVFNRMVEGLLSLTKEIQGAGLRVTTSTEKIVETARYQLERAEEFMTSVEEARLGVEDVKKLSEQISGKAETVLNNAEYTLKKTVRGVEVVEELVTEMNEVDTVNKESVQQINDLIQKAQQITEIVTIIEDITANTKLIAFNATIEAARAGDAGKGFSVVANEIRSLANSIGVATNNIRKIIRDIQEATSLSAEIEAKEQQKVEHGLQSVWRTKEHLDMVLRMLNDTVKHAREISQATEEQKASHDDLFKKMQEFFHIAQSTKASSANTSESARALDRLAEEMQAIVERFKLE</sequence>
<protein>
    <submittedName>
        <fullName evidence="7">Putative methyl-accepting chemotaxis protein, MCP</fullName>
    </submittedName>
</protein>
<feature type="transmembrane region" description="Helical" evidence="4">
    <location>
        <begin position="7"/>
        <end position="30"/>
    </location>
</feature>
<dbReference type="CDD" id="cd06225">
    <property type="entry name" value="HAMP"/>
    <property type="match status" value="1"/>
</dbReference>
<dbReference type="GO" id="GO:0004888">
    <property type="term" value="F:transmembrane signaling receptor activity"/>
    <property type="evidence" value="ECO:0007669"/>
    <property type="project" value="InterPro"/>
</dbReference>
<dbReference type="AlphaFoldDB" id="A0A081C851"/>
<dbReference type="PROSITE" id="PS50111">
    <property type="entry name" value="CHEMOTAXIS_TRANSDUC_2"/>
    <property type="match status" value="1"/>
</dbReference>
<keyword evidence="4" id="KW-0812">Transmembrane</keyword>
<dbReference type="PRINTS" id="PR00260">
    <property type="entry name" value="CHEMTRNSDUCR"/>
</dbReference>
<keyword evidence="4" id="KW-1133">Transmembrane helix</keyword>
<dbReference type="Pfam" id="PF00015">
    <property type="entry name" value="MCPsignal"/>
    <property type="match status" value="1"/>
</dbReference>
<dbReference type="GO" id="GO:0007165">
    <property type="term" value="P:signal transduction"/>
    <property type="evidence" value="ECO:0007669"/>
    <property type="project" value="UniProtKB-KW"/>
</dbReference>
<dbReference type="Proteomes" id="UP000030661">
    <property type="component" value="Unassembled WGS sequence"/>
</dbReference>
<feature type="transmembrane region" description="Helical" evidence="4">
    <location>
        <begin position="165"/>
        <end position="187"/>
    </location>
</feature>
<dbReference type="InterPro" id="IPR003660">
    <property type="entry name" value="HAMP_dom"/>
</dbReference>
<dbReference type="Pfam" id="PF00672">
    <property type="entry name" value="HAMP"/>
    <property type="match status" value="1"/>
</dbReference>
<dbReference type="PANTHER" id="PTHR32089">
    <property type="entry name" value="METHYL-ACCEPTING CHEMOTAXIS PROTEIN MCPB"/>
    <property type="match status" value="1"/>
</dbReference>
<feature type="domain" description="Methyl-accepting transducer" evidence="5">
    <location>
        <begin position="246"/>
        <end position="482"/>
    </location>
</feature>
<dbReference type="SMART" id="SM00283">
    <property type="entry name" value="MA"/>
    <property type="match status" value="1"/>
</dbReference>
<evidence type="ECO:0000313" key="8">
    <source>
        <dbReference type="Proteomes" id="UP000030661"/>
    </source>
</evidence>
<dbReference type="Gene3D" id="1.10.287.950">
    <property type="entry name" value="Methyl-accepting chemotaxis protein"/>
    <property type="match status" value="1"/>
</dbReference>
<dbReference type="PANTHER" id="PTHR32089:SF112">
    <property type="entry name" value="LYSOZYME-LIKE PROTEIN-RELATED"/>
    <property type="match status" value="1"/>
</dbReference>
<gene>
    <name evidence="7" type="ORF">U27_00654</name>
</gene>
<evidence type="ECO:0000259" key="5">
    <source>
        <dbReference type="PROSITE" id="PS50111"/>
    </source>
</evidence>
<evidence type="ECO:0000313" key="7">
    <source>
        <dbReference type="EMBL" id="GAK60756.1"/>
    </source>
</evidence>
<keyword evidence="4" id="KW-0472">Membrane</keyword>
<dbReference type="HOGENOM" id="CLU_524467_0_0_0"/>
<evidence type="ECO:0000256" key="3">
    <source>
        <dbReference type="PROSITE-ProRule" id="PRU00284"/>
    </source>
</evidence>
<dbReference type="EMBL" id="DF820474">
    <property type="protein sequence ID" value="GAK60756.1"/>
    <property type="molecule type" value="Genomic_DNA"/>
</dbReference>
<feature type="domain" description="HAMP" evidence="6">
    <location>
        <begin position="188"/>
        <end position="241"/>
    </location>
</feature>
<dbReference type="GO" id="GO:0006935">
    <property type="term" value="P:chemotaxis"/>
    <property type="evidence" value="ECO:0007669"/>
    <property type="project" value="InterPro"/>
</dbReference>
<evidence type="ECO:0000256" key="4">
    <source>
        <dbReference type="SAM" id="Phobius"/>
    </source>
</evidence>
<evidence type="ECO:0000259" key="6">
    <source>
        <dbReference type="PROSITE" id="PS50885"/>
    </source>
</evidence>
<proteinExistence type="inferred from homology"/>
<dbReference type="Gene3D" id="6.10.340.10">
    <property type="match status" value="1"/>
</dbReference>
<reference evidence="7" key="1">
    <citation type="journal article" date="2015" name="PeerJ">
        <title>First genomic representation of candidate bacterial phylum KSB3 points to enhanced environmental sensing as a trigger of wastewater bulking.</title>
        <authorList>
            <person name="Sekiguchi Y."/>
            <person name="Ohashi A."/>
            <person name="Parks D.H."/>
            <person name="Yamauchi T."/>
            <person name="Tyson G.W."/>
            <person name="Hugenholtz P."/>
        </authorList>
    </citation>
    <scope>NUCLEOTIDE SEQUENCE [LARGE SCALE GENOMIC DNA]</scope>
</reference>
<dbReference type="SMART" id="SM00304">
    <property type="entry name" value="HAMP"/>
    <property type="match status" value="1"/>
</dbReference>